<keyword evidence="3" id="KW-1133">Transmembrane helix</keyword>
<evidence type="ECO:0000256" key="8">
    <source>
        <dbReference type="SAM" id="SignalP"/>
    </source>
</evidence>
<name>A0A6I9NMP2_9TELE</name>
<accession>A0A6I9NMP2</accession>
<dbReference type="InterPro" id="IPR044632">
    <property type="entry name" value="DNAJC25-like"/>
</dbReference>
<dbReference type="PRINTS" id="PR00625">
    <property type="entry name" value="JDOMAIN"/>
</dbReference>
<evidence type="ECO:0000313" key="10">
    <source>
        <dbReference type="Proteomes" id="UP000504611"/>
    </source>
</evidence>
<evidence type="ECO:0000256" key="4">
    <source>
        <dbReference type="ARBA" id="ARBA00023136"/>
    </source>
</evidence>
<dbReference type="InterPro" id="IPR001623">
    <property type="entry name" value="DnaJ_domain"/>
</dbReference>
<feature type="chain" id="PRO_5027118132" description="DnaJ homolog subfamily C member 25" evidence="8">
    <location>
        <begin position="49"/>
        <end position="157"/>
    </location>
</feature>
<dbReference type="GeneID" id="104951352"/>
<evidence type="ECO:0000256" key="5">
    <source>
        <dbReference type="ARBA" id="ARBA00023186"/>
    </source>
</evidence>
<evidence type="ECO:0000256" key="1">
    <source>
        <dbReference type="ARBA" id="ARBA00004141"/>
    </source>
</evidence>
<dbReference type="PANTHER" id="PTHR44176:SF1">
    <property type="entry name" value="DNAJ HOMOLOG SUBFAMILY C MEMBER 25"/>
    <property type="match status" value="1"/>
</dbReference>
<dbReference type="CDD" id="cd06257">
    <property type="entry name" value="DnaJ"/>
    <property type="match status" value="1"/>
</dbReference>
<evidence type="ECO:0000259" key="9">
    <source>
        <dbReference type="PROSITE" id="PS50076"/>
    </source>
</evidence>
<feature type="domain" description="J" evidence="9">
    <location>
        <begin position="59"/>
        <end position="125"/>
    </location>
</feature>
<keyword evidence="4" id="KW-0472">Membrane</keyword>
<evidence type="ECO:0000313" key="11">
    <source>
        <dbReference type="RefSeq" id="XP_010776293.1"/>
    </source>
</evidence>
<gene>
    <name evidence="11" type="primary">LOC104951352</name>
</gene>
<dbReference type="GO" id="GO:0005789">
    <property type="term" value="C:endoplasmic reticulum membrane"/>
    <property type="evidence" value="ECO:0007669"/>
    <property type="project" value="TreeGrafter"/>
</dbReference>
<dbReference type="InterPro" id="IPR036869">
    <property type="entry name" value="J_dom_sf"/>
</dbReference>
<protein>
    <recommendedName>
        <fullName evidence="7">DnaJ homolog subfamily C member 25</fullName>
    </recommendedName>
</protein>
<dbReference type="KEGG" id="ncc:104951352"/>
<dbReference type="PROSITE" id="PS50076">
    <property type="entry name" value="DNAJ_2"/>
    <property type="match status" value="1"/>
</dbReference>
<keyword evidence="5" id="KW-0143">Chaperone</keyword>
<organism evidence="10 11">
    <name type="scientific">Notothenia coriiceps</name>
    <name type="common">black rockcod</name>
    <dbReference type="NCBI Taxonomy" id="8208"/>
    <lineage>
        <taxon>Eukaryota</taxon>
        <taxon>Metazoa</taxon>
        <taxon>Chordata</taxon>
        <taxon>Craniata</taxon>
        <taxon>Vertebrata</taxon>
        <taxon>Euteleostomi</taxon>
        <taxon>Actinopterygii</taxon>
        <taxon>Neopterygii</taxon>
        <taxon>Teleostei</taxon>
        <taxon>Neoteleostei</taxon>
        <taxon>Acanthomorphata</taxon>
        <taxon>Eupercaria</taxon>
        <taxon>Perciformes</taxon>
        <taxon>Notothenioidei</taxon>
        <taxon>Nototheniidae</taxon>
        <taxon>Notothenia</taxon>
    </lineage>
</organism>
<dbReference type="GO" id="GO:0006457">
    <property type="term" value="P:protein folding"/>
    <property type="evidence" value="ECO:0007669"/>
    <property type="project" value="InterPro"/>
</dbReference>
<evidence type="ECO:0000256" key="3">
    <source>
        <dbReference type="ARBA" id="ARBA00022989"/>
    </source>
</evidence>
<evidence type="ECO:0000256" key="6">
    <source>
        <dbReference type="ARBA" id="ARBA00024193"/>
    </source>
</evidence>
<comment type="subcellular location">
    <subcellularLocation>
        <location evidence="1">Membrane</location>
        <topology evidence="1">Multi-pass membrane protein</topology>
    </subcellularLocation>
</comment>
<dbReference type="Proteomes" id="UP000504611">
    <property type="component" value="Unplaced"/>
</dbReference>
<feature type="signal peptide" evidence="8">
    <location>
        <begin position="1"/>
        <end position="48"/>
    </location>
</feature>
<dbReference type="AlphaFoldDB" id="A0A6I9NMP2"/>
<dbReference type="RefSeq" id="XP_010776293.1">
    <property type="nucleotide sequence ID" value="XM_010777991.1"/>
</dbReference>
<evidence type="ECO:0000256" key="7">
    <source>
        <dbReference type="ARBA" id="ARBA00024246"/>
    </source>
</evidence>
<reference evidence="11" key="1">
    <citation type="submission" date="2025-08" db="UniProtKB">
        <authorList>
            <consortium name="RefSeq"/>
        </authorList>
    </citation>
    <scope>IDENTIFICATION</scope>
    <source>
        <tissue evidence="11">Muscle</tissue>
    </source>
</reference>
<dbReference type="PANTHER" id="PTHR44176">
    <property type="entry name" value="DNAJ HOMOLOG SUBFAMILY C MEMBER 25"/>
    <property type="match status" value="1"/>
</dbReference>
<comment type="similarity">
    <text evidence="6">Belongs to the DNAJC25 family.</text>
</comment>
<proteinExistence type="inferred from homology"/>
<dbReference type="Gene3D" id="1.10.287.110">
    <property type="entry name" value="DnaJ domain"/>
    <property type="match status" value="1"/>
</dbReference>
<dbReference type="SUPFAM" id="SSF46565">
    <property type="entry name" value="Chaperone J-domain"/>
    <property type="match status" value="1"/>
</dbReference>
<dbReference type="SMART" id="SM00271">
    <property type="entry name" value="DnaJ"/>
    <property type="match status" value="1"/>
</dbReference>
<keyword evidence="2" id="KW-0812">Transmembrane</keyword>
<dbReference type="OrthoDB" id="270167at2759"/>
<keyword evidence="8" id="KW-0732">Signal</keyword>
<evidence type="ECO:0000256" key="2">
    <source>
        <dbReference type="ARBA" id="ARBA00022692"/>
    </source>
</evidence>
<sequence>MVGSRFTEMAAGMERSRGGGAGCPRTGKSWWLLAVLLLSVSSLPVASGLVEGLYCGTEVCYDVLGVSREAVKLDIARAYRQLARRYHPDRFRLGEPGYEGETRESAHTKFLLIATAYETLKVGQSQRGCPFRGHSHVQQRALRLVCLFVSLGVFYVE</sequence>
<dbReference type="Pfam" id="PF00226">
    <property type="entry name" value="DnaJ"/>
    <property type="match status" value="1"/>
</dbReference>
<keyword evidence="10" id="KW-1185">Reference proteome</keyword>